<gene>
    <name evidence="13" type="ORF">EWB00_007393</name>
</gene>
<keyword evidence="3" id="KW-0723">Serine/threonine-protein kinase</keyword>
<dbReference type="PANTHER" id="PTHR24056">
    <property type="entry name" value="CELL DIVISION PROTEIN KINASE"/>
    <property type="match status" value="1"/>
</dbReference>
<dbReference type="EMBL" id="SKCS01000418">
    <property type="protein sequence ID" value="TNN07952.1"/>
    <property type="molecule type" value="Genomic_DNA"/>
</dbReference>
<dbReference type="EC" id="2.7.11.22" evidence="2"/>
<organism evidence="13 14">
    <name type="scientific">Schistosoma japonicum</name>
    <name type="common">Blood fluke</name>
    <dbReference type="NCBI Taxonomy" id="6182"/>
    <lineage>
        <taxon>Eukaryota</taxon>
        <taxon>Metazoa</taxon>
        <taxon>Spiralia</taxon>
        <taxon>Lophotrochozoa</taxon>
        <taxon>Platyhelminthes</taxon>
        <taxon>Trematoda</taxon>
        <taxon>Digenea</taxon>
        <taxon>Strigeidida</taxon>
        <taxon>Schistosomatoidea</taxon>
        <taxon>Schistosomatidae</taxon>
        <taxon>Schistosoma</taxon>
    </lineage>
</organism>
<evidence type="ECO:0000256" key="6">
    <source>
        <dbReference type="ARBA" id="ARBA00022777"/>
    </source>
</evidence>
<dbReference type="InterPro" id="IPR017441">
    <property type="entry name" value="Protein_kinase_ATP_BS"/>
</dbReference>
<keyword evidence="5 10" id="KW-0547">Nucleotide-binding</keyword>
<dbReference type="GO" id="GO:0005524">
    <property type="term" value="F:ATP binding"/>
    <property type="evidence" value="ECO:0007669"/>
    <property type="project" value="UniProtKB-UniRule"/>
</dbReference>
<keyword evidence="14" id="KW-1185">Reference proteome</keyword>
<comment type="similarity">
    <text evidence="1">Belongs to the protein kinase superfamily. CMGC Ser/Thr protein kinase family. CDC2/CDKX subfamily.</text>
</comment>
<dbReference type="PROSITE" id="PS00108">
    <property type="entry name" value="PROTEIN_KINASE_ST"/>
    <property type="match status" value="1"/>
</dbReference>
<reference evidence="13 14" key="1">
    <citation type="submission" date="2019-03" db="EMBL/GenBank/DDBJ databases">
        <title>An improved genome assembly of the fluke Schistosoma japonicum.</title>
        <authorList>
            <person name="Hu W."/>
            <person name="Luo F."/>
            <person name="Yin M."/>
            <person name="Mo X."/>
            <person name="Sun C."/>
            <person name="Wu Q."/>
            <person name="Zhu B."/>
            <person name="Xiang M."/>
            <person name="Wang J."/>
            <person name="Wang Y."/>
            <person name="Zhang T."/>
            <person name="Xu B."/>
            <person name="Zheng H."/>
            <person name="Feng Z."/>
        </authorList>
    </citation>
    <scope>NUCLEOTIDE SEQUENCE [LARGE SCALE GENOMIC DNA]</scope>
    <source>
        <strain evidence="13">HuSjv2</strain>
        <tissue evidence="13">Worms</tissue>
    </source>
</reference>
<evidence type="ECO:0000256" key="4">
    <source>
        <dbReference type="ARBA" id="ARBA00022679"/>
    </source>
</evidence>
<dbReference type="GO" id="GO:0005634">
    <property type="term" value="C:nucleus"/>
    <property type="evidence" value="ECO:0007669"/>
    <property type="project" value="TreeGrafter"/>
</dbReference>
<dbReference type="GO" id="GO:0004693">
    <property type="term" value="F:cyclin-dependent protein serine/threonine kinase activity"/>
    <property type="evidence" value="ECO:0007669"/>
    <property type="project" value="UniProtKB-EC"/>
</dbReference>
<dbReference type="Gene3D" id="1.10.510.10">
    <property type="entry name" value="Transferase(Phosphotransferase) domain 1"/>
    <property type="match status" value="1"/>
</dbReference>
<dbReference type="OrthoDB" id="1732493at2759"/>
<feature type="binding site" evidence="10">
    <location>
        <position position="484"/>
    </location>
    <ligand>
        <name>ATP</name>
        <dbReference type="ChEBI" id="CHEBI:30616"/>
    </ligand>
</feature>
<proteinExistence type="inferred from homology"/>
<evidence type="ECO:0000256" key="3">
    <source>
        <dbReference type="ARBA" id="ARBA00022527"/>
    </source>
</evidence>
<dbReference type="PANTHER" id="PTHR24056:SF246">
    <property type="entry name" value="ECDYSONE-INDUCED PROTEIN 63E, ISOFORM N"/>
    <property type="match status" value="1"/>
</dbReference>
<keyword evidence="7 10" id="KW-0067">ATP-binding</keyword>
<feature type="compositionally biased region" description="Low complexity" evidence="11">
    <location>
        <begin position="66"/>
        <end position="77"/>
    </location>
</feature>
<dbReference type="Proteomes" id="UP000311919">
    <property type="component" value="Unassembled WGS sequence"/>
</dbReference>
<evidence type="ECO:0000256" key="9">
    <source>
        <dbReference type="ARBA" id="ARBA00048367"/>
    </source>
</evidence>
<evidence type="ECO:0000259" key="12">
    <source>
        <dbReference type="PROSITE" id="PS50011"/>
    </source>
</evidence>
<dbReference type="AlphaFoldDB" id="A0A4Z2CUJ0"/>
<keyword evidence="6 13" id="KW-0418">Kinase</keyword>
<comment type="caution">
    <text evidence="13">The sequence shown here is derived from an EMBL/GenBank/DDBJ whole genome shotgun (WGS) entry which is preliminary data.</text>
</comment>
<comment type="catalytic activity">
    <reaction evidence="9">
        <text>L-seryl-[protein] + ATP = O-phospho-L-seryl-[protein] + ADP + H(+)</text>
        <dbReference type="Rhea" id="RHEA:17989"/>
        <dbReference type="Rhea" id="RHEA-COMP:9863"/>
        <dbReference type="Rhea" id="RHEA-COMP:11604"/>
        <dbReference type="ChEBI" id="CHEBI:15378"/>
        <dbReference type="ChEBI" id="CHEBI:29999"/>
        <dbReference type="ChEBI" id="CHEBI:30616"/>
        <dbReference type="ChEBI" id="CHEBI:83421"/>
        <dbReference type="ChEBI" id="CHEBI:456216"/>
        <dbReference type="EC" id="2.7.11.22"/>
    </reaction>
</comment>
<feature type="domain" description="Protein kinase" evidence="12">
    <location>
        <begin position="455"/>
        <end position="739"/>
    </location>
</feature>
<dbReference type="GO" id="GO:0005737">
    <property type="term" value="C:cytoplasm"/>
    <property type="evidence" value="ECO:0007669"/>
    <property type="project" value="TreeGrafter"/>
</dbReference>
<dbReference type="FunFam" id="3.30.200.20:FF:000007">
    <property type="entry name" value="Cyclin-dependent kinase 14, putative"/>
    <property type="match status" value="1"/>
</dbReference>
<dbReference type="InterPro" id="IPR008271">
    <property type="entry name" value="Ser/Thr_kinase_AS"/>
</dbReference>
<dbReference type="InterPro" id="IPR000719">
    <property type="entry name" value="Prot_kinase_dom"/>
</dbReference>
<evidence type="ECO:0000313" key="13">
    <source>
        <dbReference type="EMBL" id="TNN07952.1"/>
    </source>
</evidence>
<protein>
    <recommendedName>
        <fullName evidence="2">cyclin-dependent kinase</fullName>
        <ecNumber evidence="2">2.7.11.22</ecNumber>
    </recommendedName>
</protein>
<dbReference type="SUPFAM" id="SSF56112">
    <property type="entry name" value="Protein kinase-like (PK-like)"/>
    <property type="match status" value="1"/>
</dbReference>
<dbReference type="SMART" id="SM00220">
    <property type="entry name" value="S_TKc"/>
    <property type="match status" value="1"/>
</dbReference>
<evidence type="ECO:0000256" key="10">
    <source>
        <dbReference type="PROSITE-ProRule" id="PRU10141"/>
    </source>
</evidence>
<keyword evidence="4" id="KW-0808">Transferase</keyword>
<dbReference type="FunFam" id="1.10.510.10:FF:000611">
    <property type="entry name" value="CMGC family protein kinase"/>
    <property type="match status" value="1"/>
</dbReference>
<accession>A0A4Z2CUJ0</accession>
<dbReference type="Pfam" id="PF00069">
    <property type="entry name" value="Pkinase"/>
    <property type="match status" value="1"/>
</dbReference>
<evidence type="ECO:0000256" key="11">
    <source>
        <dbReference type="SAM" id="MobiDB-lite"/>
    </source>
</evidence>
<feature type="compositionally biased region" description="Gly residues" evidence="11">
    <location>
        <begin position="55"/>
        <end position="65"/>
    </location>
</feature>
<name>A0A4Z2CUJ0_SCHJA</name>
<evidence type="ECO:0000256" key="5">
    <source>
        <dbReference type="ARBA" id="ARBA00022741"/>
    </source>
</evidence>
<evidence type="ECO:0000256" key="8">
    <source>
        <dbReference type="ARBA" id="ARBA00047811"/>
    </source>
</evidence>
<dbReference type="PROSITE" id="PS50011">
    <property type="entry name" value="PROTEIN_KINASE_DOM"/>
    <property type="match status" value="1"/>
</dbReference>
<sequence length="952" mass="105751">MLSATIITVSTTLSTNCVFYKDTVVYSSPLNNNTTSSPASTSGYLNSCNRSGGGDGSYGDTGGGSSTSYLSPASSSAKESRTEDDDEEEKIDINKDFHNNNTKSLIKSDNYYQSSPKILIANPIQNKLLNQDSIPSNRSLNSTTNNNNHNNACNKKVCNVCNQTSNHLNDACSITRQNSSAVSKINDSPVYDNCIPDIISSTNYPVKLTTNSDSQNQFLLSTSRSNNSMHHSPCVTSPPSTHSPVLTINNVNKPWSSVDGSYTSSRIVVGTTIQEEEIESEESNPSTIQSCHEQIAKNSTSIKSSLSSNFHQKKMVNSHLKDAASVPIHQLGPRLAAAVVQASDETGTATADLVAGLAEVRRRPVDARNRLRRLGLMQTPDNENFYEELSFGSNNNNVNHNKIGSSMSNRLSLPASINLPPHLWHRATQFLEEPMSRRERRCSLSEIGFGKLESYAKLDLLGQGTYATVYKGKSLLTETLVALKEIRLEHDEGAPCTAIREVSLLRNLRHANIVTLHDIIHTDKSLTLVFEYVERDLKQYLHDCHGIMHSDNVQLFLYQLLRGLAYCHERRILHRDLKPQNLLINSRGDLKLADFGLARAKSIPIKTYSNEVVTLWYRPPDILLGSTEYSTHIDMWGVGCIFYEMATGWPLFPGSTVEEQLTLIFKRLGTPNEISWPGVTSHPDYSKSLKYGPYPGEPGGLPHLTPRLSRRAHRLMAELLVFPGIQRISATKALKHEYFADSSRFPFHTFNSLPAASSVFDVPGVRLACDPGRAASLNSNSLPTNRMSASSYFASTNGYNNNTSKCTNNSQVKPNYHQSQFEVNNFMMIHRNNNNSTTTANNNSNYHNHQMSLTNCNNNGKMASHLQNHNNSTNSTNYNHNGNNNSNNNHFFPKYHYGIGNIPPPPPPHQSSMSSNSMYALQAYFNNNNNNNSSNIIIQRLVYYNILLLIVH</sequence>
<evidence type="ECO:0000313" key="14">
    <source>
        <dbReference type="Proteomes" id="UP000311919"/>
    </source>
</evidence>
<dbReference type="InterPro" id="IPR050108">
    <property type="entry name" value="CDK"/>
</dbReference>
<evidence type="ECO:0000256" key="1">
    <source>
        <dbReference type="ARBA" id="ARBA00006485"/>
    </source>
</evidence>
<evidence type="ECO:0000256" key="7">
    <source>
        <dbReference type="ARBA" id="ARBA00022840"/>
    </source>
</evidence>
<comment type="catalytic activity">
    <reaction evidence="8">
        <text>L-threonyl-[protein] + ATP = O-phospho-L-threonyl-[protein] + ADP + H(+)</text>
        <dbReference type="Rhea" id="RHEA:46608"/>
        <dbReference type="Rhea" id="RHEA-COMP:11060"/>
        <dbReference type="Rhea" id="RHEA-COMP:11605"/>
        <dbReference type="ChEBI" id="CHEBI:15378"/>
        <dbReference type="ChEBI" id="CHEBI:30013"/>
        <dbReference type="ChEBI" id="CHEBI:30616"/>
        <dbReference type="ChEBI" id="CHEBI:61977"/>
        <dbReference type="ChEBI" id="CHEBI:456216"/>
        <dbReference type="EC" id="2.7.11.22"/>
    </reaction>
</comment>
<dbReference type="InterPro" id="IPR011009">
    <property type="entry name" value="Kinase-like_dom_sf"/>
</dbReference>
<dbReference type="PROSITE" id="PS00107">
    <property type="entry name" value="PROTEIN_KINASE_ATP"/>
    <property type="match status" value="1"/>
</dbReference>
<dbReference type="Gene3D" id="3.30.200.20">
    <property type="entry name" value="Phosphorylase Kinase, domain 1"/>
    <property type="match status" value="1"/>
</dbReference>
<feature type="region of interest" description="Disordered" evidence="11">
    <location>
        <begin position="55"/>
        <end position="96"/>
    </location>
</feature>
<evidence type="ECO:0000256" key="2">
    <source>
        <dbReference type="ARBA" id="ARBA00012425"/>
    </source>
</evidence>